<feature type="binding site" evidence="2">
    <location>
        <position position="79"/>
    </location>
    <ligand>
        <name>substrate</name>
    </ligand>
</feature>
<evidence type="ECO:0000256" key="2">
    <source>
        <dbReference type="PIRSR" id="PIRSR003170-2"/>
    </source>
</evidence>
<dbReference type="Gene3D" id="1.20.910.10">
    <property type="entry name" value="Heme oxygenase-like"/>
    <property type="match status" value="1"/>
</dbReference>
<name>A0AAV1I9B8_9CHLO</name>
<gene>
    <name evidence="4" type="ORF">CVIRNUC_007162</name>
</gene>
<dbReference type="InterPro" id="IPR050967">
    <property type="entry name" value="Thiamine_Salvage_TenA"/>
</dbReference>
<evidence type="ECO:0000313" key="5">
    <source>
        <dbReference type="Proteomes" id="UP001314263"/>
    </source>
</evidence>
<evidence type="ECO:0000313" key="4">
    <source>
        <dbReference type="EMBL" id="CAK0783959.1"/>
    </source>
</evidence>
<feature type="binding site" evidence="2">
    <location>
        <position position="43"/>
    </location>
    <ligand>
        <name>substrate</name>
    </ligand>
</feature>
<dbReference type="Proteomes" id="UP001314263">
    <property type="component" value="Unassembled WGS sequence"/>
</dbReference>
<dbReference type="Pfam" id="PF03070">
    <property type="entry name" value="TENA_THI-4"/>
    <property type="match status" value="1"/>
</dbReference>
<keyword evidence="5" id="KW-1185">Reference proteome</keyword>
<dbReference type="SUPFAM" id="SSF48613">
    <property type="entry name" value="Heme oxygenase-like"/>
    <property type="match status" value="1"/>
</dbReference>
<dbReference type="AlphaFoldDB" id="A0AAV1I9B8"/>
<feature type="domain" description="Thiaminase-2/PQQC" evidence="3">
    <location>
        <begin position="15"/>
        <end position="203"/>
    </location>
</feature>
<dbReference type="GO" id="GO:0005829">
    <property type="term" value="C:cytosol"/>
    <property type="evidence" value="ECO:0007669"/>
    <property type="project" value="TreeGrafter"/>
</dbReference>
<dbReference type="EMBL" id="CAUYUE010000009">
    <property type="protein sequence ID" value="CAK0783959.1"/>
    <property type="molecule type" value="Genomic_DNA"/>
</dbReference>
<organism evidence="4 5">
    <name type="scientific">Coccomyxa viridis</name>
    <dbReference type="NCBI Taxonomy" id="1274662"/>
    <lineage>
        <taxon>Eukaryota</taxon>
        <taxon>Viridiplantae</taxon>
        <taxon>Chlorophyta</taxon>
        <taxon>core chlorophytes</taxon>
        <taxon>Trebouxiophyceae</taxon>
        <taxon>Trebouxiophyceae incertae sedis</taxon>
        <taxon>Coccomyxaceae</taxon>
        <taxon>Coccomyxa</taxon>
    </lineage>
</organism>
<dbReference type="InterPro" id="IPR026285">
    <property type="entry name" value="TenA_E"/>
</dbReference>
<dbReference type="GO" id="GO:0006772">
    <property type="term" value="P:thiamine metabolic process"/>
    <property type="evidence" value="ECO:0007669"/>
    <property type="project" value="UniProtKB-ARBA"/>
</dbReference>
<feature type="binding site" evidence="2">
    <location>
        <position position="128"/>
    </location>
    <ligand>
        <name>substrate</name>
    </ligand>
</feature>
<proteinExistence type="predicted"/>
<accession>A0AAV1I9B8</accession>
<dbReference type="InterPro" id="IPR016084">
    <property type="entry name" value="Haem_Oase-like_multi-hlx"/>
</dbReference>
<dbReference type="PIRSF" id="PIRSF003170">
    <property type="entry name" value="Pet18p"/>
    <property type="match status" value="1"/>
</dbReference>
<dbReference type="PANTHER" id="PTHR43198:SF5">
    <property type="entry name" value="BIFUNCTIONAL TENA-E PROTEIN"/>
    <property type="match status" value="1"/>
</dbReference>
<evidence type="ECO:0000259" key="3">
    <source>
        <dbReference type="Pfam" id="PF03070"/>
    </source>
</evidence>
<sequence length="205" mass="23015">MKCADLLQQDPSAAEGALQHPFLKACSDGSITPSQFNAWLQQDYNFVNAFAHFAERVRASSPSAHTRAYTDGLAALSEELTWFKVKLKERSLQSGGPLHETCAAYIDLLGQLEKQSYAVQAAAFWLVEYVYNRAWQLASPVAEPYREFADRWGNADFSKYVDILEQNADEAIQNADEKQQASIRAAAHAILTIEERFWQMAMEAS</sequence>
<dbReference type="CDD" id="cd19357">
    <property type="entry name" value="TenA_E_At3g16990-like"/>
    <property type="match status" value="1"/>
</dbReference>
<evidence type="ECO:0000256" key="1">
    <source>
        <dbReference type="PIRSR" id="PIRSR003170-1"/>
    </source>
</evidence>
<comment type="caution">
    <text evidence="4">The sequence shown here is derived from an EMBL/GenBank/DDBJ whole genome shotgun (WGS) entry which is preliminary data.</text>
</comment>
<protein>
    <recommendedName>
        <fullName evidence="3">Thiaminase-2/PQQC domain-containing protein</fullName>
    </recommendedName>
</protein>
<dbReference type="PANTHER" id="PTHR43198">
    <property type="entry name" value="BIFUNCTIONAL TH2 PROTEIN"/>
    <property type="match status" value="1"/>
</dbReference>
<feature type="active site" description="Proton donor" evidence="1">
    <location>
        <position position="194"/>
    </location>
</feature>
<reference evidence="4 5" key="1">
    <citation type="submission" date="2023-10" db="EMBL/GenBank/DDBJ databases">
        <authorList>
            <person name="Maclean D."/>
            <person name="Macfadyen A."/>
        </authorList>
    </citation>
    <scope>NUCLEOTIDE SEQUENCE [LARGE SCALE GENOMIC DNA]</scope>
</reference>
<dbReference type="InterPro" id="IPR004305">
    <property type="entry name" value="Thiaminase-2/PQQC"/>
</dbReference>